<dbReference type="SUPFAM" id="SSF143120">
    <property type="entry name" value="YefM-like"/>
    <property type="match status" value="1"/>
</dbReference>
<evidence type="ECO:0000256" key="2">
    <source>
        <dbReference type="RuleBase" id="RU362080"/>
    </source>
</evidence>
<sequence>MMQVNILEAKNSLSSLIVAAERDEEVIIARNGKPVARIVKYEAPKVAAPGAWRGKAGYAADWNSAGNNAEVERLFTEDDDASAA</sequence>
<dbReference type="RefSeq" id="WP_005371258.1">
    <property type="nucleotide sequence ID" value="NZ_CM001475.1"/>
</dbReference>
<dbReference type="AlphaFoldDB" id="H8GM63"/>
<dbReference type="Proteomes" id="UP000005090">
    <property type="component" value="Chromosome"/>
</dbReference>
<dbReference type="Gene3D" id="3.40.1620.10">
    <property type="entry name" value="YefM-like domain"/>
    <property type="match status" value="1"/>
</dbReference>
<keyword evidence="4" id="KW-1185">Reference proteome</keyword>
<comment type="similarity">
    <text evidence="1 2">Belongs to the phD/YefM antitoxin family.</text>
</comment>
<reference evidence="3 4" key="1">
    <citation type="journal article" date="2013" name="Genome Announc.">
        <title>Genome Sequence of the Obligate Gammaproteobacterial Methanotroph Methylomicrobium album Strain BG8.</title>
        <authorList>
            <person name="Kits K.D."/>
            <person name="Kalyuzhnaya M.G."/>
            <person name="Klotz M.G."/>
            <person name="Jetten M.S."/>
            <person name="Op den Camp H.J."/>
            <person name="Vuilleumier S."/>
            <person name="Bringel F."/>
            <person name="Dispirito A.A."/>
            <person name="Murrell J.C."/>
            <person name="Bruce D."/>
            <person name="Cheng J.F."/>
            <person name="Copeland A."/>
            <person name="Goodwin L."/>
            <person name="Hauser L."/>
            <person name="Lajus A."/>
            <person name="Land M.L."/>
            <person name="Lapidus A."/>
            <person name="Lucas S."/>
            <person name="Medigue C."/>
            <person name="Pitluck S."/>
            <person name="Woyke T."/>
            <person name="Zeytun A."/>
            <person name="Stein L.Y."/>
        </authorList>
    </citation>
    <scope>NUCLEOTIDE SEQUENCE [LARGE SCALE GENOMIC DNA]</scope>
    <source>
        <strain evidence="3 4">BG8</strain>
    </source>
</reference>
<protein>
    <recommendedName>
        <fullName evidence="2">Antitoxin</fullName>
    </recommendedName>
</protein>
<dbReference type="Pfam" id="PF02604">
    <property type="entry name" value="PhdYeFM_antitox"/>
    <property type="match status" value="1"/>
</dbReference>
<dbReference type="PANTHER" id="PTHR35377:SF4">
    <property type="entry name" value="PREVENT-HOST-DEATH FAMILY PROTEIN"/>
    <property type="match status" value="1"/>
</dbReference>
<gene>
    <name evidence="3" type="ORF">Metal_1646</name>
</gene>
<dbReference type="InterPro" id="IPR036165">
    <property type="entry name" value="YefM-like_sf"/>
</dbReference>
<dbReference type="HOGENOM" id="CLU_163140_3_1_6"/>
<comment type="function">
    <text evidence="2">Antitoxin component of a type II toxin-antitoxin (TA) system.</text>
</comment>
<dbReference type="NCBIfam" id="TIGR01552">
    <property type="entry name" value="phd_fam"/>
    <property type="match status" value="1"/>
</dbReference>
<proteinExistence type="inferred from homology"/>
<dbReference type="eggNOG" id="COG4118">
    <property type="taxonomic scope" value="Bacteria"/>
</dbReference>
<organism evidence="3 4">
    <name type="scientific">Methylomicrobium album BG8</name>
    <dbReference type="NCBI Taxonomy" id="686340"/>
    <lineage>
        <taxon>Bacteria</taxon>
        <taxon>Pseudomonadati</taxon>
        <taxon>Pseudomonadota</taxon>
        <taxon>Gammaproteobacteria</taxon>
        <taxon>Methylococcales</taxon>
        <taxon>Methylococcaceae</taxon>
        <taxon>Methylomicrobium</taxon>
    </lineage>
</organism>
<dbReference type="InterPro" id="IPR006442">
    <property type="entry name" value="Antitoxin_Phd/YefM"/>
</dbReference>
<dbReference type="PANTHER" id="PTHR35377">
    <property type="entry name" value="ANTITOXIN VAPB49-RELATED-RELATED"/>
    <property type="match status" value="1"/>
</dbReference>
<evidence type="ECO:0000256" key="1">
    <source>
        <dbReference type="ARBA" id="ARBA00009981"/>
    </source>
</evidence>
<accession>H8GM63</accession>
<dbReference type="InterPro" id="IPR051416">
    <property type="entry name" value="phD-YefM_TA_antitoxins"/>
</dbReference>
<dbReference type="EMBL" id="CM001475">
    <property type="protein sequence ID" value="EIC29424.1"/>
    <property type="molecule type" value="Genomic_DNA"/>
</dbReference>
<dbReference type="STRING" id="686340.Metal_1646"/>
<evidence type="ECO:0000313" key="3">
    <source>
        <dbReference type="EMBL" id="EIC29424.1"/>
    </source>
</evidence>
<name>H8GM63_METAL</name>
<evidence type="ECO:0000313" key="4">
    <source>
        <dbReference type="Proteomes" id="UP000005090"/>
    </source>
</evidence>